<name>A0A2C9UGK6_MANES</name>
<proteinExistence type="predicted"/>
<protein>
    <submittedName>
        <fullName evidence="1">Uncharacterized protein</fullName>
    </submittedName>
</protein>
<dbReference type="EMBL" id="CM004401">
    <property type="protein sequence ID" value="OAY29813.1"/>
    <property type="molecule type" value="Genomic_DNA"/>
</dbReference>
<dbReference type="AlphaFoldDB" id="A0A2C9UGK6"/>
<organism evidence="1">
    <name type="scientific">Manihot esculenta</name>
    <name type="common">Cassava</name>
    <name type="synonym">Jatropha manihot</name>
    <dbReference type="NCBI Taxonomy" id="3983"/>
    <lineage>
        <taxon>Eukaryota</taxon>
        <taxon>Viridiplantae</taxon>
        <taxon>Streptophyta</taxon>
        <taxon>Embryophyta</taxon>
        <taxon>Tracheophyta</taxon>
        <taxon>Spermatophyta</taxon>
        <taxon>Magnoliopsida</taxon>
        <taxon>eudicotyledons</taxon>
        <taxon>Gunneridae</taxon>
        <taxon>Pentapetalae</taxon>
        <taxon>rosids</taxon>
        <taxon>fabids</taxon>
        <taxon>Malpighiales</taxon>
        <taxon>Euphorbiaceae</taxon>
        <taxon>Crotonoideae</taxon>
        <taxon>Manihoteae</taxon>
        <taxon>Manihot</taxon>
    </lineage>
</organism>
<evidence type="ECO:0000313" key="1">
    <source>
        <dbReference type="EMBL" id="OAY29813.1"/>
    </source>
</evidence>
<gene>
    <name evidence="1" type="ORF">MANES_15G173700</name>
</gene>
<sequence>MGFEGNLLSITKMRRKRGGAIFFVINNPRRKRGKPIRFLRFTSLASSAIFITFKAAPVHNLI</sequence>
<accession>A0A2C9UGK6</accession>
<reference evidence="1" key="1">
    <citation type="submission" date="2016-02" db="EMBL/GenBank/DDBJ databases">
        <title>WGS assembly of Manihot esculenta.</title>
        <authorList>
            <person name="Bredeson J.V."/>
            <person name="Prochnik S.E."/>
            <person name="Lyons J.B."/>
            <person name="Schmutz J."/>
            <person name="Grimwood J."/>
            <person name="Vrebalov J."/>
            <person name="Bart R.S."/>
            <person name="Amuge T."/>
            <person name="Ferguson M.E."/>
            <person name="Green R."/>
            <person name="Putnam N."/>
            <person name="Stites J."/>
            <person name="Rounsley S."/>
            <person name="Rokhsar D.S."/>
        </authorList>
    </citation>
    <scope>NUCLEOTIDE SEQUENCE [LARGE SCALE GENOMIC DNA]</scope>
    <source>
        <tissue evidence="1">Leaf</tissue>
    </source>
</reference>